<dbReference type="PANTHER" id="PTHR30531:SF12">
    <property type="entry name" value="FLAGELLAR BIOSYNTHETIC PROTEIN FLHB"/>
    <property type="match status" value="1"/>
</dbReference>
<keyword evidence="3" id="KW-1185">Reference proteome</keyword>
<evidence type="ECO:0000313" key="3">
    <source>
        <dbReference type="Proteomes" id="UP001174908"/>
    </source>
</evidence>
<name>A0ABT7N4V5_9BURK</name>
<reference evidence="2" key="1">
    <citation type="submission" date="2023-06" db="EMBL/GenBank/DDBJ databases">
        <authorList>
            <person name="Jiang Y."/>
            <person name="Liu Q."/>
        </authorList>
    </citation>
    <scope>NUCLEOTIDE SEQUENCE</scope>
    <source>
        <strain evidence="2">CGMCC 1.12089</strain>
    </source>
</reference>
<dbReference type="Pfam" id="PF01312">
    <property type="entry name" value="Bac_export_2"/>
    <property type="match status" value="1"/>
</dbReference>
<organism evidence="2 3">
    <name type="scientific">Variovorax dokdonensis</name>
    <dbReference type="NCBI Taxonomy" id="344883"/>
    <lineage>
        <taxon>Bacteria</taxon>
        <taxon>Pseudomonadati</taxon>
        <taxon>Pseudomonadota</taxon>
        <taxon>Betaproteobacteria</taxon>
        <taxon>Burkholderiales</taxon>
        <taxon>Comamonadaceae</taxon>
        <taxon>Variovorax</taxon>
    </lineage>
</organism>
<dbReference type="Gene3D" id="3.40.1690.10">
    <property type="entry name" value="secretion proteins EscU"/>
    <property type="match status" value="1"/>
</dbReference>
<dbReference type="InterPro" id="IPR029025">
    <property type="entry name" value="T3SS_substrate_exporter_C"/>
</dbReference>
<dbReference type="EMBL" id="JASZYV010000001">
    <property type="protein sequence ID" value="MDM0042974.1"/>
    <property type="molecule type" value="Genomic_DNA"/>
</dbReference>
<dbReference type="SUPFAM" id="SSF160544">
    <property type="entry name" value="EscU C-terminal domain-like"/>
    <property type="match status" value="1"/>
</dbReference>
<comment type="similarity">
    <text evidence="1">Belongs to the type III secretion exporter family.</text>
</comment>
<proteinExistence type="inferred from homology"/>
<evidence type="ECO:0000256" key="1">
    <source>
        <dbReference type="ARBA" id="ARBA00010690"/>
    </source>
</evidence>
<gene>
    <name evidence="2" type="ORF">QTH91_00630</name>
</gene>
<comment type="caution">
    <text evidence="2">The sequence shown here is derived from an EMBL/GenBank/DDBJ whole genome shotgun (WGS) entry which is preliminary data.</text>
</comment>
<dbReference type="Proteomes" id="UP001174908">
    <property type="component" value="Unassembled WGS sequence"/>
</dbReference>
<protein>
    <submittedName>
        <fullName evidence="2">EscU/YscU/HrcU family type III secretion system export apparatus switch protein</fullName>
    </submittedName>
</protein>
<evidence type="ECO:0000313" key="2">
    <source>
        <dbReference type="EMBL" id="MDM0042974.1"/>
    </source>
</evidence>
<dbReference type="RefSeq" id="WP_286658103.1">
    <property type="nucleotide sequence ID" value="NZ_JASZYV010000001.1"/>
</dbReference>
<sequence>MTPIASPRNDEPRGGAVALSHADAGKAPVVVAKGYGVVAESIVREAKANGLFVHSSPELVSLLMQVDLDREIPPQLYRAVAEVMAWLHELEAKAP</sequence>
<accession>A0ABT7N4V5</accession>
<dbReference type="PANTHER" id="PTHR30531">
    <property type="entry name" value="FLAGELLAR BIOSYNTHETIC PROTEIN FLHB"/>
    <property type="match status" value="1"/>
</dbReference>
<dbReference type="InterPro" id="IPR006135">
    <property type="entry name" value="T3SS_substrate_exporter"/>
</dbReference>